<dbReference type="EMBL" id="CACRSP010000003">
    <property type="protein sequence ID" value="VYS95145.1"/>
    <property type="molecule type" value="Genomic_DNA"/>
</dbReference>
<name>A0A6N2SUG4_9BIFI</name>
<gene>
    <name evidence="1" type="ORF">BDLFYP24_01613</name>
</gene>
<accession>A0A6N2SUG4</accession>
<protein>
    <submittedName>
        <fullName evidence="1">Uncharacterized protein</fullName>
    </submittedName>
</protein>
<evidence type="ECO:0000313" key="1">
    <source>
        <dbReference type="EMBL" id="VYS95145.1"/>
    </source>
</evidence>
<reference evidence="1" key="1">
    <citation type="submission" date="2019-11" db="EMBL/GenBank/DDBJ databases">
        <authorList>
            <person name="Feng L."/>
        </authorList>
    </citation>
    <scope>NUCLEOTIDE SEQUENCE</scope>
    <source>
        <strain evidence="1">BdentiumLFYP24</strain>
    </source>
</reference>
<sequence length="184" mass="21062">MAMRFRMTLKPWPVAKPCCTRTSHRTKCTPCTGEFLLDSSPPTQIPRVHVCSSRSRLTMIPCKGCSMPTSPTGIPRNASHISMLVMNTHMLRSDSTSSLWHALSERFFMQRVSRHHARYSTGLRPWRHLLRLEMKSRSHPCRWDLHASVSGLRLGRLAVLPVRLLPWLDGSDCLLVDLCRMWSA</sequence>
<organism evidence="1">
    <name type="scientific">Bifidobacterium dentium</name>
    <dbReference type="NCBI Taxonomy" id="1689"/>
    <lineage>
        <taxon>Bacteria</taxon>
        <taxon>Bacillati</taxon>
        <taxon>Actinomycetota</taxon>
        <taxon>Actinomycetes</taxon>
        <taxon>Bifidobacteriales</taxon>
        <taxon>Bifidobacteriaceae</taxon>
        <taxon>Bifidobacterium</taxon>
    </lineage>
</organism>
<proteinExistence type="predicted"/>
<dbReference type="AlphaFoldDB" id="A0A6N2SUG4"/>